<feature type="region of interest" description="Disordered" evidence="1">
    <location>
        <begin position="387"/>
        <end position="408"/>
    </location>
</feature>
<gene>
    <name evidence="3" type="ORF">PHAECO_LOCUS4396</name>
</gene>
<dbReference type="Proteomes" id="UP001153737">
    <property type="component" value="Chromosome 14"/>
</dbReference>
<sequence length="1386" mass="153733">MSQSQAENFVTVVAVGTNQQDSSKENINFDSNGSGYVTVLTIGDNENSKVLKDATEEVIVYRLPGERLGFGLKFEGGTKASEFVKRLFIQSCAEDSPASRVKSSWGKLSEGDEVLEIDSIPVNTLTRIDCVRCLKDSNVAIKLLIRHIYQQPTKSKSEETPTVIGADEKRTPPPPPPVPPRKIPRKLLKNSTAVPKEPSDNAHENTVRSEQSMPKKLQSPRSSVGPCSSPDVSRRDRRFSDGSLGPPDAEVYVDLFLQESTQSLSESDETGSTISTVIDKFGSIPTTTTSSFSGSLPSTPTSLQRQLDISNINIYDDDDPIVATKHSGKPLMIRREENNNIIMDEENPLCFQDAPLSYGNENTKVIVPESKDVREDPIIKEDTKQIMKKPPVPPRSKDTMLSSVEKNDDSKKYNGNLLPRLVDFVPKSCNGIKENIETSTEIMKLFLENERCKTDIVDYDSPASDNIDTYTNGIDLYSSKWSISQLATIGEVEEEGSLDSSPNRPTENSPPMVIVENTDSSEEIESLENEDVVDNEDIADNEDIVDNEDVVVNEDVVDNKESHGTMANLPSDSRQPPDGHEFPDFIEDTRKHPEQRYFQEAKSQKSVSTATYTPLTMQTSLEDIPKASNLLLCQQVSASNTDLCPKLYDSAEDLKNTEPIPEPSRLHIRSQSLVDMTSISKQKNNKWNQLIEQRKKGLSKLKGLVIPENIESDTSTSVNIPVIKSQNTTVNIPEFKSRNADMFVHVPKLDNNGTSDEIHVRIRPEISRSSLAALPWASDSPSSFPKYSPAFKRKSLQVYPTNISKSESEYQTTIEFPKYCDKSSGKNSKLSDDDLHPPKSLESISSPTRSDCSFDYVNSTRRYIKESDSYAKLANNKTEDESDNDSAVSSSQSSYNSRYSPPPSPNRSSDLNNFSKKEEDEDDANAHNRLLKRSSVEAINRKNILASAKCRSGKDLKIGSPVIRRRQEETANGEDEEDKSVAIEARKTESIVLERVDQTVVEDAVSKNEDVITRQLVTENTDVIGKIPNEMSNVDRSRSPPKPYLRTSSLPVSPLTLTVQTRSSESPREPRISRDFYSHRKSVPINVKALKENFENFGSTPSLTPPKPTTPSSKYQTVPTRNIRAEIAKKEIKIANDIEKEEAVKKTEKPPTATVRDVKPLLLEKTVLSTEKVSETTTVNLKSGAVGMSLGITLSGGTDENKDITIHRIRYASIAYQDGRLKRGDKILSVNGKVTKGLTHSEAVELLKEAVIDFEIVIEEGDNNLLSPTSTTPLQRRSSSMSVLSDIKTSSVDVVEKTANFVIQMQKESSGLGFSIEGGKDSPQGDVPLVVRKIFTGGPADKCGELKVGDEIIKINEVKLANLSRIEAWNLMKRIPDGQVRVHIYR</sequence>
<dbReference type="CDD" id="cd00136">
    <property type="entry name" value="PDZ_canonical"/>
    <property type="match status" value="1"/>
</dbReference>
<reference evidence="3" key="1">
    <citation type="submission" date="2022-01" db="EMBL/GenBank/DDBJ databases">
        <authorList>
            <person name="King R."/>
        </authorList>
    </citation>
    <scope>NUCLEOTIDE SEQUENCE</scope>
</reference>
<feature type="region of interest" description="Disordered" evidence="1">
    <location>
        <begin position="1030"/>
        <end position="1049"/>
    </location>
</feature>
<dbReference type="PANTHER" id="PTHR11324:SF16">
    <property type="entry name" value="PDZ DOMAIN-CONTAINING PROTEIN 2"/>
    <property type="match status" value="1"/>
</dbReference>
<protein>
    <recommendedName>
        <fullName evidence="2">PDZ domain-containing protein</fullName>
    </recommendedName>
</protein>
<feature type="region of interest" description="Disordered" evidence="1">
    <location>
        <begin position="152"/>
        <end position="247"/>
    </location>
</feature>
<dbReference type="Pfam" id="PF00595">
    <property type="entry name" value="PDZ"/>
    <property type="match status" value="2"/>
</dbReference>
<organism evidence="3 4">
    <name type="scientific">Phaedon cochleariae</name>
    <name type="common">Mustard beetle</name>
    <dbReference type="NCBI Taxonomy" id="80249"/>
    <lineage>
        <taxon>Eukaryota</taxon>
        <taxon>Metazoa</taxon>
        <taxon>Ecdysozoa</taxon>
        <taxon>Arthropoda</taxon>
        <taxon>Hexapoda</taxon>
        <taxon>Insecta</taxon>
        <taxon>Pterygota</taxon>
        <taxon>Neoptera</taxon>
        <taxon>Endopterygota</taxon>
        <taxon>Coleoptera</taxon>
        <taxon>Polyphaga</taxon>
        <taxon>Cucujiformia</taxon>
        <taxon>Chrysomeloidea</taxon>
        <taxon>Chrysomelidae</taxon>
        <taxon>Chrysomelinae</taxon>
        <taxon>Chrysomelini</taxon>
        <taxon>Phaedon</taxon>
    </lineage>
</organism>
<feature type="region of interest" description="Disordered" evidence="1">
    <location>
        <begin position="1096"/>
        <end position="1117"/>
    </location>
</feature>
<feature type="compositionally biased region" description="Basic and acidic residues" evidence="1">
    <location>
        <begin position="197"/>
        <end position="207"/>
    </location>
</feature>
<dbReference type="InterPro" id="IPR001478">
    <property type="entry name" value="PDZ"/>
</dbReference>
<evidence type="ECO:0000313" key="4">
    <source>
        <dbReference type="Proteomes" id="UP001153737"/>
    </source>
</evidence>
<dbReference type="PANTHER" id="PTHR11324">
    <property type="entry name" value="IL16-RELATED"/>
    <property type="match status" value="1"/>
</dbReference>
<dbReference type="SMART" id="SM00228">
    <property type="entry name" value="PDZ"/>
    <property type="match status" value="3"/>
</dbReference>
<name>A0A9P0DL35_PHACE</name>
<feature type="compositionally biased region" description="Basic and acidic residues" evidence="1">
    <location>
        <begin position="821"/>
        <end position="839"/>
    </location>
</feature>
<feature type="compositionally biased region" description="Pro residues" evidence="1">
    <location>
        <begin position="172"/>
        <end position="181"/>
    </location>
</feature>
<feature type="compositionally biased region" description="Low complexity" evidence="1">
    <location>
        <begin position="889"/>
        <end position="899"/>
    </location>
</feature>
<dbReference type="OrthoDB" id="196650at2759"/>
<dbReference type="Gene3D" id="2.30.42.10">
    <property type="match status" value="3"/>
</dbReference>
<feature type="domain" description="PDZ" evidence="2">
    <location>
        <begin position="57"/>
        <end position="149"/>
    </location>
</feature>
<accession>A0A9P0DL35</accession>
<evidence type="ECO:0000313" key="3">
    <source>
        <dbReference type="EMBL" id="CAH1153413.1"/>
    </source>
</evidence>
<reference evidence="3" key="2">
    <citation type="submission" date="2022-10" db="EMBL/GenBank/DDBJ databases">
        <authorList>
            <consortium name="ENA_rothamsted_submissions"/>
            <consortium name="culmorum"/>
            <person name="King R."/>
        </authorList>
    </citation>
    <scope>NUCLEOTIDE SEQUENCE</scope>
</reference>
<feature type="region of interest" description="Disordered" evidence="1">
    <location>
        <begin position="821"/>
        <end position="849"/>
    </location>
</feature>
<dbReference type="SUPFAM" id="SSF50156">
    <property type="entry name" value="PDZ domain-like"/>
    <property type="match status" value="3"/>
</dbReference>
<evidence type="ECO:0000256" key="1">
    <source>
        <dbReference type="SAM" id="MobiDB-lite"/>
    </source>
</evidence>
<feature type="region of interest" description="Disordered" evidence="1">
    <location>
        <begin position="874"/>
        <end position="929"/>
    </location>
</feature>
<dbReference type="InterPro" id="IPR036034">
    <property type="entry name" value="PDZ_sf"/>
</dbReference>
<dbReference type="EMBL" id="OU896720">
    <property type="protein sequence ID" value="CAH1153413.1"/>
    <property type="molecule type" value="Genomic_DNA"/>
</dbReference>
<proteinExistence type="predicted"/>
<evidence type="ECO:0000259" key="2">
    <source>
        <dbReference type="PROSITE" id="PS50106"/>
    </source>
</evidence>
<dbReference type="PROSITE" id="PS50106">
    <property type="entry name" value="PDZ"/>
    <property type="match status" value="3"/>
</dbReference>
<feature type="region of interest" description="Disordered" evidence="1">
    <location>
        <begin position="492"/>
        <end position="513"/>
    </location>
</feature>
<feature type="compositionally biased region" description="Polar residues" evidence="1">
    <location>
        <begin position="498"/>
        <end position="509"/>
    </location>
</feature>
<feature type="domain" description="PDZ" evidence="2">
    <location>
        <begin position="1178"/>
        <end position="1262"/>
    </location>
</feature>
<feature type="domain" description="PDZ" evidence="2">
    <location>
        <begin position="1302"/>
        <end position="1374"/>
    </location>
</feature>
<keyword evidence="4" id="KW-1185">Reference proteome</keyword>